<evidence type="ECO:0000259" key="3">
    <source>
        <dbReference type="Pfam" id="PF03358"/>
    </source>
</evidence>
<keyword evidence="5" id="KW-1185">Reference proteome</keyword>
<organism evidence="4 5">
    <name type="scientific">Undibacterium jejuense</name>
    <dbReference type="NCBI Taxonomy" id="1344949"/>
    <lineage>
        <taxon>Bacteria</taxon>
        <taxon>Pseudomonadati</taxon>
        <taxon>Pseudomonadota</taxon>
        <taxon>Betaproteobacteria</taxon>
        <taxon>Burkholderiales</taxon>
        <taxon>Oxalobacteraceae</taxon>
        <taxon>Undibacterium</taxon>
    </lineage>
</organism>
<dbReference type="PANTHER" id="PTHR43278:SF4">
    <property type="entry name" value="NAD(P)H-DEPENDENT FMN-CONTAINING OXIDOREDUCTASE YWQN-RELATED"/>
    <property type="match status" value="1"/>
</dbReference>
<dbReference type="EMBL" id="JACOFV010000015">
    <property type="protein sequence ID" value="MBC3863494.1"/>
    <property type="molecule type" value="Genomic_DNA"/>
</dbReference>
<dbReference type="Pfam" id="PF03358">
    <property type="entry name" value="FMN_red"/>
    <property type="match status" value="1"/>
</dbReference>
<sequence>MGTAIILGTSRPQGNTHQLAMYVADRIAATLFNLADHDIAQYDYEHKNRHDDFLPLIKQVLGFDRILLASPVYWYAPSGIMKIFLDRLSDLVTIEKELGRALRNKQGGLLATGCDVILPSCFEQIFELTYQHLGARYLGMLYCPCNDQIDIGANKTTFDTFIGSLHVG</sequence>
<evidence type="ECO:0000256" key="2">
    <source>
        <dbReference type="ARBA" id="ARBA00022643"/>
    </source>
</evidence>
<dbReference type="SUPFAM" id="SSF52218">
    <property type="entry name" value="Flavoproteins"/>
    <property type="match status" value="1"/>
</dbReference>
<comment type="caution">
    <text evidence="4">The sequence shown here is derived from an EMBL/GenBank/DDBJ whole genome shotgun (WGS) entry which is preliminary data.</text>
</comment>
<reference evidence="4" key="1">
    <citation type="submission" date="2020-08" db="EMBL/GenBank/DDBJ databases">
        <title>Novel species isolated from subtropical streams in China.</title>
        <authorList>
            <person name="Lu H."/>
        </authorList>
    </citation>
    <scope>NUCLEOTIDE SEQUENCE</scope>
    <source>
        <strain evidence="4">KACC 12607</strain>
    </source>
</reference>
<evidence type="ECO:0000313" key="4">
    <source>
        <dbReference type="EMBL" id="MBC3863494.1"/>
    </source>
</evidence>
<keyword evidence="2" id="KW-0288">FMN</keyword>
<protein>
    <submittedName>
        <fullName evidence="4">NAD(P)H-dependent oxidoreductase</fullName>
    </submittedName>
</protein>
<dbReference type="GO" id="GO:0016491">
    <property type="term" value="F:oxidoreductase activity"/>
    <property type="evidence" value="ECO:0007669"/>
    <property type="project" value="InterPro"/>
</dbReference>
<evidence type="ECO:0000313" key="5">
    <source>
        <dbReference type="Proteomes" id="UP000634011"/>
    </source>
</evidence>
<keyword evidence="1" id="KW-0285">Flavoprotein</keyword>
<dbReference type="RefSeq" id="WP_186913442.1">
    <property type="nucleotide sequence ID" value="NZ_JACOFV010000015.1"/>
</dbReference>
<feature type="domain" description="NADPH-dependent FMN reductase-like" evidence="3">
    <location>
        <begin position="4"/>
        <end position="114"/>
    </location>
</feature>
<dbReference type="PANTHER" id="PTHR43278">
    <property type="entry name" value="NAD(P)H-DEPENDENT FMN-CONTAINING OXIDOREDUCTASE YWQN-RELATED"/>
    <property type="match status" value="1"/>
</dbReference>
<dbReference type="InterPro" id="IPR051796">
    <property type="entry name" value="ISF_SsuE-like"/>
</dbReference>
<accession>A0A923HM85</accession>
<dbReference type="InterPro" id="IPR029039">
    <property type="entry name" value="Flavoprotein-like_sf"/>
</dbReference>
<evidence type="ECO:0000256" key="1">
    <source>
        <dbReference type="ARBA" id="ARBA00022630"/>
    </source>
</evidence>
<dbReference type="Gene3D" id="3.40.50.360">
    <property type="match status" value="1"/>
</dbReference>
<dbReference type="Proteomes" id="UP000634011">
    <property type="component" value="Unassembled WGS sequence"/>
</dbReference>
<dbReference type="InterPro" id="IPR005025">
    <property type="entry name" value="FMN_Rdtase-like_dom"/>
</dbReference>
<gene>
    <name evidence="4" type="ORF">H8K32_15420</name>
</gene>
<name>A0A923HM85_9BURK</name>
<dbReference type="AlphaFoldDB" id="A0A923HM85"/>
<proteinExistence type="predicted"/>